<dbReference type="Pfam" id="PF13855">
    <property type="entry name" value="LRR_8"/>
    <property type="match status" value="2"/>
</dbReference>
<dbReference type="Gene3D" id="3.80.10.10">
    <property type="entry name" value="Ribonuclease Inhibitor"/>
    <property type="match status" value="2"/>
</dbReference>
<dbReference type="InterPro" id="IPR003591">
    <property type="entry name" value="Leu-rich_rpt_typical-subtyp"/>
</dbReference>
<dbReference type="SMART" id="SM00369">
    <property type="entry name" value="LRR_TYP"/>
    <property type="match status" value="11"/>
</dbReference>
<keyword evidence="13" id="KW-1185">Reference proteome</keyword>
<evidence type="ECO:0000256" key="6">
    <source>
        <dbReference type="ARBA" id="ARBA00022737"/>
    </source>
</evidence>
<keyword evidence="2" id="KW-1003">Cell membrane</keyword>
<evidence type="ECO:0000256" key="10">
    <source>
        <dbReference type="SAM" id="Phobius"/>
    </source>
</evidence>
<evidence type="ECO:0000256" key="1">
    <source>
        <dbReference type="ARBA" id="ARBA00004236"/>
    </source>
</evidence>
<keyword evidence="3" id="KW-0433">Leucine-rich repeat</keyword>
<dbReference type="OrthoDB" id="676979at2759"/>
<dbReference type="WBParaSite" id="EVEC_0000943201-mRNA-1">
    <property type="protein sequence ID" value="EVEC_0000943201-mRNA-1"/>
    <property type="gene ID" value="EVEC_0000943201"/>
</dbReference>
<reference evidence="12 13" key="2">
    <citation type="submission" date="2018-10" db="EMBL/GenBank/DDBJ databases">
        <authorList>
            <consortium name="Pathogen Informatics"/>
        </authorList>
    </citation>
    <scope>NUCLEOTIDE SEQUENCE [LARGE SCALE GENOMIC DNA]</scope>
</reference>
<keyword evidence="6" id="KW-0677">Repeat</keyword>
<evidence type="ECO:0000256" key="9">
    <source>
        <dbReference type="ARBA" id="ARBA00023180"/>
    </source>
</evidence>
<evidence type="ECO:0000256" key="3">
    <source>
        <dbReference type="ARBA" id="ARBA00022614"/>
    </source>
</evidence>
<evidence type="ECO:0000313" key="13">
    <source>
        <dbReference type="Proteomes" id="UP000274131"/>
    </source>
</evidence>
<evidence type="ECO:0000313" key="14">
    <source>
        <dbReference type="WBParaSite" id="EVEC_0000943201-mRNA-1"/>
    </source>
</evidence>
<evidence type="ECO:0000256" key="5">
    <source>
        <dbReference type="ARBA" id="ARBA00022729"/>
    </source>
</evidence>
<dbReference type="PANTHER" id="PTHR45842">
    <property type="entry name" value="SYNAPTIC ADHESION-LIKE MOLECULE SALM"/>
    <property type="match status" value="1"/>
</dbReference>
<dbReference type="InterPro" id="IPR050467">
    <property type="entry name" value="LRFN"/>
</dbReference>
<dbReference type="PRINTS" id="PR00019">
    <property type="entry name" value="LEURICHRPT"/>
</dbReference>
<feature type="chain" id="PRO_5043122886" evidence="11">
    <location>
        <begin position="27"/>
        <end position="660"/>
    </location>
</feature>
<dbReference type="InterPro" id="IPR025875">
    <property type="entry name" value="Leu-rich_rpt_4"/>
</dbReference>
<evidence type="ECO:0000256" key="7">
    <source>
        <dbReference type="ARBA" id="ARBA00022989"/>
    </source>
</evidence>
<keyword evidence="5 11" id="KW-0732">Signal</keyword>
<sequence>MWESGLPLRLLICISTVAEFPGLSFAGKIFKPKFNDDVVVTDYEFRGSIIHVDKLKSFDLTRNAAQCQSFNSAFASAAEKDLPHLCECLLKSSNSSGSVAVQKKPEIWVRCSQGVMPYIYKELNNLHKAEVSKLWIVDAHAVVIPSNMFAQITPRILSIERSRVAVIRNGSFNGFSKTLTELVLRDNLLAALKTDVFEPLRHLEKLDVGRNKISKVSSELLSSMTNLKFLILESNNLETIDYGTFRDMNNLKVLDLSKNRLTKIAKETFRGLENLEELYLQGNRLSNIDSDAFELLQNLRILDLSNNSLSDVSIQNMTRLEKLYINNNKLTALRRIKLQNVPSLKELFIKDNVVDKIENLELLTLQELKKLEVLALDNNKIKVIDNEALKPVAGIINLSLEHNRLTELSTAGVSCFKPLSRLRSLNLGYNLLSEIYQNDVGSLETLEELKMNDNQIKNIDSQAFGRLQLKSLSLAQNRLVGLPATLFRNFDIKKLELINLTGNPWECRYTDVWLDGWISQIDSSCVAGVAYLTCKAADPPRSIRVAYEKQISSEIPVKQLCALTVLPTVKIPYLTKYELRNLSLLFNKIVGSVFLFLIVICFLSCKRGRFRRTVYDAQQLNAAAGTTADGFLLENKTILRDFEDNYLLKKSKYYVQHMVL</sequence>
<keyword evidence="9" id="KW-0325">Glycoprotein</keyword>
<name>A0A0N4VFB6_ENTVE</name>
<dbReference type="PANTHER" id="PTHR45842:SF12">
    <property type="entry name" value="KEKKON 5, ISOFORM A"/>
    <property type="match status" value="1"/>
</dbReference>
<dbReference type="SMART" id="SM00365">
    <property type="entry name" value="LRR_SD22"/>
    <property type="match status" value="9"/>
</dbReference>
<dbReference type="PROSITE" id="PS51450">
    <property type="entry name" value="LRR"/>
    <property type="match status" value="5"/>
</dbReference>
<keyword evidence="7 10" id="KW-1133">Transmembrane helix</keyword>
<evidence type="ECO:0000256" key="2">
    <source>
        <dbReference type="ARBA" id="ARBA00022475"/>
    </source>
</evidence>
<proteinExistence type="predicted"/>
<dbReference type="SUPFAM" id="SSF52058">
    <property type="entry name" value="L domain-like"/>
    <property type="match status" value="1"/>
</dbReference>
<feature type="signal peptide" evidence="11">
    <location>
        <begin position="1"/>
        <end position="26"/>
    </location>
</feature>
<comment type="subcellular location">
    <subcellularLocation>
        <location evidence="1">Cell membrane</location>
    </subcellularLocation>
</comment>
<dbReference type="Proteomes" id="UP000274131">
    <property type="component" value="Unassembled WGS sequence"/>
</dbReference>
<organism evidence="14">
    <name type="scientific">Enterobius vermicularis</name>
    <name type="common">Human pinworm</name>
    <dbReference type="NCBI Taxonomy" id="51028"/>
    <lineage>
        <taxon>Eukaryota</taxon>
        <taxon>Metazoa</taxon>
        <taxon>Ecdysozoa</taxon>
        <taxon>Nematoda</taxon>
        <taxon>Chromadorea</taxon>
        <taxon>Rhabditida</taxon>
        <taxon>Spirurina</taxon>
        <taxon>Oxyuridomorpha</taxon>
        <taxon>Oxyuroidea</taxon>
        <taxon>Oxyuridae</taxon>
        <taxon>Enterobius</taxon>
    </lineage>
</organism>
<dbReference type="Pfam" id="PF12799">
    <property type="entry name" value="LRR_4"/>
    <property type="match status" value="1"/>
</dbReference>
<evidence type="ECO:0000256" key="4">
    <source>
        <dbReference type="ARBA" id="ARBA00022692"/>
    </source>
</evidence>
<keyword evidence="4 10" id="KW-0812">Transmembrane</keyword>
<evidence type="ECO:0000256" key="11">
    <source>
        <dbReference type="SAM" id="SignalP"/>
    </source>
</evidence>
<dbReference type="STRING" id="51028.A0A0N4VFB6"/>
<dbReference type="InterPro" id="IPR001611">
    <property type="entry name" value="Leu-rich_rpt"/>
</dbReference>
<accession>A0A0N4VFB6</accession>
<dbReference type="AlphaFoldDB" id="A0A0N4VFB6"/>
<protein>
    <submittedName>
        <fullName evidence="14">LRRCT domain-containing protein</fullName>
    </submittedName>
</protein>
<gene>
    <name evidence="12" type="ORF">EVEC_LOCUS8843</name>
</gene>
<dbReference type="EMBL" id="UXUI01009644">
    <property type="protein sequence ID" value="VDD94092.1"/>
    <property type="molecule type" value="Genomic_DNA"/>
</dbReference>
<feature type="transmembrane region" description="Helical" evidence="10">
    <location>
        <begin position="585"/>
        <end position="605"/>
    </location>
</feature>
<keyword evidence="8 10" id="KW-0472">Membrane</keyword>
<evidence type="ECO:0000313" key="12">
    <source>
        <dbReference type="EMBL" id="VDD94092.1"/>
    </source>
</evidence>
<dbReference type="GO" id="GO:0005886">
    <property type="term" value="C:plasma membrane"/>
    <property type="evidence" value="ECO:0007669"/>
    <property type="project" value="UniProtKB-SubCell"/>
</dbReference>
<dbReference type="FunFam" id="3.80.10.10:FF:001438">
    <property type="entry name" value="Uncharacterized protein"/>
    <property type="match status" value="1"/>
</dbReference>
<evidence type="ECO:0000256" key="8">
    <source>
        <dbReference type="ARBA" id="ARBA00023136"/>
    </source>
</evidence>
<dbReference type="InterPro" id="IPR032675">
    <property type="entry name" value="LRR_dom_sf"/>
</dbReference>
<reference evidence="14" key="1">
    <citation type="submission" date="2017-02" db="UniProtKB">
        <authorList>
            <consortium name="WormBaseParasite"/>
        </authorList>
    </citation>
    <scope>IDENTIFICATION</scope>
</reference>